<protein>
    <submittedName>
        <fullName evidence="2">Tetratricopeptide repeat protein</fullName>
    </submittedName>
</protein>
<gene>
    <name evidence="2" type="ORF">AWB82_00728</name>
</gene>
<feature type="repeat" description="TPR" evidence="1">
    <location>
        <begin position="212"/>
        <end position="245"/>
    </location>
</feature>
<dbReference type="InterPro" id="IPR019734">
    <property type="entry name" value="TPR_rpt"/>
</dbReference>
<feature type="repeat" description="TPR" evidence="1">
    <location>
        <begin position="178"/>
        <end position="211"/>
    </location>
</feature>
<evidence type="ECO:0000256" key="1">
    <source>
        <dbReference type="PROSITE-ProRule" id="PRU00339"/>
    </source>
</evidence>
<dbReference type="SUPFAM" id="SSF53756">
    <property type="entry name" value="UDP-Glycosyltransferase/glycogen phosphorylase"/>
    <property type="match status" value="1"/>
</dbReference>
<organism evidence="2 3">
    <name type="scientific">Caballeronia glebae</name>
    <dbReference type="NCBI Taxonomy" id="1777143"/>
    <lineage>
        <taxon>Bacteria</taxon>
        <taxon>Pseudomonadati</taxon>
        <taxon>Pseudomonadota</taxon>
        <taxon>Betaproteobacteria</taxon>
        <taxon>Burkholderiales</taxon>
        <taxon>Burkholderiaceae</taxon>
        <taxon>Caballeronia</taxon>
    </lineage>
</organism>
<dbReference type="AlphaFoldDB" id="A0A157ZI42"/>
<dbReference type="Pfam" id="PF13432">
    <property type="entry name" value="TPR_16"/>
    <property type="match status" value="2"/>
</dbReference>
<dbReference type="SUPFAM" id="SSF48452">
    <property type="entry name" value="TPR-like"/>
    <property type="match status" value="2"/>
</dbReference>
<dbReference type="STRING" id="1777143.AWB82_00728"/>
<dbReference type="Proteomes" id="UP000054596">
    <property type="component" value="Unassembled WGS sequence"/>
</dbReference>
<keyword evidence="3" id="KW-1185">Reference proteome</keyword>
<evidence type="ECO:0000313" key="3">
    <source>
        <dbReference type="Proteomes" id="UP000054596"/>
    </source>
</evidence>
<dbReference type="InterPro" id="IPR011990">
    <property type="entry name" value="TPR-like_helical_dom_sf"/>
</dbReference>
<dbReference type="PANTHER" id="PTHR44809">
    <property type="match status" value="1"/>
</dbReference>
<sequence>MLAQNPRHADALHLLGLILRDHGVLTEAESSIRQAIAVDEQARFVGSLGSVLLDEGCTVEAEAMFRRAIELDARAPAAYYNLAVLLLDATRAGEAEAALRQVFALDARFPGAHRNAGRAMFMLARLDEAEAFFRGALERDSADARAMSGLAAVLAHEERLDDAKAACEAAIRMAPHFFDAHLNLGAVLLRLDRLDEAEAVLRHALSLDGQQASGHFNLGTVLMGANRSEEAQASLQRALELDPSYVEAWLNLGRVLEGLQRLDDAESAYRSGLAARPADPDLQANLALVLLAKGQFAEGWRLYESRFAARHGGPLAWDSGFASPQWRGEALRGKSLVVVAEQGFGDTLQFCRYLPLLKAKGLKHLTVVCERPLSRLIEEIEEVDACITRADASGLRAHDYWCFMMSLPLRFNTALDSIPALVPYLRAPDGLADAWKTRLPGASPKVGLVWAGERRRDIKNADAVDKRRSIHARQFLPLLQVPGVSFVSLQLGATTRPQIEAIPAEIRPFDPMSDVTDFADTAAIIENLDLVIAVDTSTAHLAGALNKPVWMLSRFDQCWRWMTERDDTPWYPSMRLFRQTEPGEWESVIARAAHELRAFVESATKLDRATAARRPARKSRK</sequence>
<dbReference type="EMBL" id="FCOJ02000003">
    <property type="protein sequence ID" value="SAK45165.1"/>
    <property type="molecule type" value="Genomic_DNA"/>
</dbReference>
<name>A0A157ZI42_9BURK</name>
<evidence type="ECO:0000313" key="2">
    <source>
        <dbReference type="EMBL" id="SAK45165.1"/>
    </source>
</evidence>
<dbReference type="PROSITE" id="PS50005">
    <property type="entry name" value="TPR"/>
    <property type="match status" value="3"/>
</dbReference>
<dbReference type="InterPro" id="IPR052943">
    <property type="entry name" value="TMTC_O-mannosyl-trnsfr"/>
</dbReference>
<dbReference type="SMART" id="SM00028">
    <property type="entry name" value="TPR"/>
    <property type="match status" value="7"/>
</dbReference>
<dbReference type="Gene3D" id="1.25.40.10">
    <property type="entry name" value="Tetratricopeptide repeat domain"/>
    <property type="match status" value="3"/>
</dbReference>
<proteinExistence type="predicted"/>
<dbReference type="Gene3D" id="3.40.50.2000">
    <property type="entry name" value="Glycogen Phosphorylase B"/>
    <property type="match status" value="1"/>
</dbReference>
<dbReference type="Pfam" id="PF14559">
    <property type="entry name" value="TPR_19"/>
    <property type="match status" value="1"/>
</dbReference>
<reference evidence="2" key="1">
    <citation type="submission" date="2016-01" db="EMBL/GenBank/DDBJ databases">
        <authorList>
            <person name="Peeters C."/>
        </authorList>
    </citation>
    <scope>NUCLEOTIDE SEQUENCE [LARGE SCALE GENOMIC DNA]</scope>
    <source>
        <strain evidence="2">LMG 29325</strain>
    </source>
</reference>
<accession>A0A157ZI42</accession>
<feature type="repeat" description="TPR" evidence="1">
    <location>
        <begin position="246"/>
        <end position="279"/>
    </location>
</feature>
<comment type="caution">
    <text evidence="2">The sequence shown here is derived from an EMBL/GenBank/DDBJ whole genome shotgun (WGS) entry which is preliminary data.</text>
</comment>
<keyword evidence="1" id="KW-0802">TPR repeat</keyword>
<dbReference type="PANTHER" id="PTHR44809:SF1">
    <property type="entry name" value="PROTEIN O-MANNOSYL-TRANSFERASE TMTC1"/>
    <property type="match status" value="1"/>
</dbReference>